<gene>
    <name evidence="10" type="primary">gph</name>
    <name evidence="10" type="ORF">LDC_2935</name>
</gene>
<name>D9PN06_9ZZZZ</name>
<proteinExistence type="inferred from homology"/>
<dbReference type="NCBIfam" id="TIGR01549">
    <property type="entry name" value="HAD-SF-IA-v1"/>
    <property type="match status" value="1"/>
</dbReference>
<dbReference type="GO" id="GO:0005975">
    <property type="term" value="P:carbohydrate metabolic process"/>
    <property type="evidence" value="ECO:0007669"/>
    <property type="project" value="InterPro"/>
</dbReference>
<dbReference type="InterPro" id="IPR037512">
    <property type="entry name" value="PGPase_prok"/>
</dbReference>
<dbReference type="InterPro" id="IPR036412">
    <property type="entry name" value="HAD-like_sf"/>
</dbReference>
<evidence type="ECO:0000256" key="2">
    <source>
        <dbReference type="ARBA" id="ARBA00001946"/>
    </source>
</evidence>
<dbReference type="GO" id="GO:0008967">
    <property type="term" value="F:phosphoglycolate phosphatase activity"/>
    <property type="evidence" value="ECO:0007669"/>
    <property type="project" value="UniProtKB-EC"/>
</dbReference>
<evidence type="ECO:0000256" key="6">
    <source>
        <dbReference type="ARBA" id="ARBA00022723"/>
    </source>
</evidence>
<comment type="cofactor">
    <cofactor evidence="2">
        <name>Mg(2+)</name>
        <dbReference type="ChEBI" id="CHEBI:18420"/>
    </cofactor>
</comment>
<dbReference type="Pfam" id="PF13419">
    <property type="entry name" value="HAD_2"/>
    <property type="match status" value="1"/>
</dbReference>
<dbReference type="InterPro" id="IPR023198">
    <property type="entry name" value="PGP-like_dom2"/>
</dbReference>
<dbReference type="InterPro" id="IPR041492">
    <property type="entry name" value="HAD_2"/>
</dbReference>
<comment type="catalytic activity">
    <reaction evidence="1">
        <text>2-phosphoglycolate + H2O = glycolate + phosphate</text>
        <dbReference type="Rhea" id="RHEA:14369"/>
        <dbReference type="ChEBI" id="CHEBI:15377"/>
        <dbReference type="ChEBI" id="CHEBI:29805"/>
        <dbReference type="ChEBI" id="CHEBI:43474"/>
        <dbReference type="ChEBI" id="CHEBI:58033"/>
        <dbReference type="EC" id="3.1.3.18"/>
    </reaction>
</comment>
<dbReference type="GO" id="GO:0046872">
    <property type="term" value="F:metal ion binding"/>
    <property type="evidence" value="ECO:0007669"/>
    <property type="project" value="UniProtKB-KW"/>
</dbReference>
<keyword evidence="7 10" id="KW-0378">Hydrolase</keyword>
<sequence length="208" mass="22341">LDGTLVDSAPDLMAAMNRLLARYGGGAVEPDGFRATVSKGSRAMLKMAFPALDTEARERLLPDFLALYASDVARHSRAYEGVPELLSALQVRGVPWAVVTNKPAALAHAVMAAMPWARSCATLVGGDTLPVKKPDPAPLRLACTTMAVTPTTCVYIGDDERDILAARACGMRSVAALWGYRDADEDPTQWGADLLAESPVELLRCERW</sequence>
<evidence type="ECO:0000256" key="5">
    <source>
        <dbReference type="ARBA" id="ARBA00013078"/>
    </source>
</evidence>
<dbReference type="Gene3D" id="1.10.150.240">
    <property type="entry name" value="Putative phosphatase, domain 2"/>
    <property type="match status" value="1"/>
</dbReference>
<dbReference type="PANTHER" id="PTHR43434">
    <property type="entry name" value="PHOSPHOGLYCOLATE PHOSPHATASE"/>
    <property type="match status" value="1"/>
</dbReference>
<dbReference type="InterPro" id="IPR050155">
    <property type="entry name" value="HAD-like_hydrolase_sf"/>
</dbReference>
<evidence type="ECO:0000313" key="10">
    <source>
        <dbReference type="EMBL" id="EFK95057.1"/>
    </source>
</evidence>
<dbReference type="AlphaFoldDB" id="D9PN06"/>
<keyword evidence="8" id="KW-0460">Magnesium</keyword>
<dbReference type="Gene3D" id="3.40.50.1000">
    <property type="entry name" value="HAD superfamily/HAD-like"/>
    <property type="match status" value="1"/>
</dbReference>
<dbReference type="EC" id="3.1.3.18" evidence="5"/>
<dbReference type="SUPFAM" id="SSF56784">
    <property type="entry name" value="HAD-like"/>
    <property type="match status" value="1"/>
</dbReference>
<comment type="similarity">
    <text evidence="4">Belongs to the HAD-like hydrolase superfamily. CbbY/CbbZ/Gph/YieH family.</text>
</comment>
<reference evidence="10" key="2">
    <citation type="journal article" date="2011" name="Microb. Ecol.">
        <title>Taxonomic and Functional Metagenomic Profiling of the Microbial Community in the Anoxic Sediment of a Sub-saline Shallow Lake (Laguna de Carrizo, Central Spain).</title>
        <authorList>
            <person name="Ferrer M."/>
            <person name="Guazzaroni M.E."/>
            <person name="Richter M."/>
            <person name="Garcia-Salamanca A."/>
            <person name="Yarza P."/>
            <person name="Suarez-Suarez A."/>
            <person name="Solano J."/>
            <person name="Alcaide M."/>
            <person name="van Dillewijn P."/>
            <person name="Molina-Henares M.A."/>
            <person name="Lopez-Cortes N."/>
            <person name="Al-Ramahi Y."/>
            <person name="Guerrero C."/>
            <person name="Acosta A."/>
            <person name="de Eugenio L.I."/>
            <person name="Martinez V."/>
            <person name="Marques S."/>
            <person name="Rojo F."/>
            <person name="Santero E."/>
            <person name="Genilloud O."/>
            <person name="Perez-Perez J."/>
            <person name="Rossello-Mora R."/>
            <person name="Ramos J.L."/>
        </authorList>
    </citation>
    <scope>NUCLEOTIDE SEQUENCE</scope>
</reference>
<evidence type="ECO:0000256" key="1">
    <source>
        <dbReference type="ARBA" id="ARBA00000830"/>
    </source>
</evidence>
<evidence type="ECO:0000256" key="8">
    <source>
        <dbReference type="ARBA" id="ARBA00022842"/>
    </source>
</evidence>
<reference evidence="10" key="1">
    <citation type="submission" date="2010-07" db="EMBL/GenBank/DDBJ databases">
        <authorList>
            <consortium name="CONSOLIDER consortium CSD2007-00005"/>
            <person name="Guazzaroni M.-E."/>
            <person name="Richter M."/>
            <person name="Garcia-Salamanca A."/>
            <person name="Yarza P."/>
            <person name="Ferrer M."/>
        </authorList>
    </citation>
    <scope>NUCLEOTIDE SEQUENCE</scope>
</reference>
<comment type="caution">
    <text evidence="10">The sequence shown here is derived from an EMBL/GenBank/DDBJ whole genome shotgun (WGS) entry which is preliminary data.</text>
</comment>
<evidence type="ECO:0000256" key="3">
    <source>
        <dbReference type="ARBA" id="ARBA00004818"/>
    </source>
</evidence>
<accession>D9PN06</accession>
<dbReference type="PANTHER" id="PTHR43434:SF23">
    <property type="entry name" value="PHOSPHOGLYCOLATE PHOSPHATASE"/>
    <property type="match status" value="1"/>
</dbReference>
<comment type="pathway">
    <text evidence="3">Organic acid metabolism; glycolate biosynthesis; glycolate from 2-phosphoglycolate: step 1/1.</text>
</comment>
<organism evidence="10">
    <name type="scientific">sediment metagenome</name>
    <dbReference type="NCBI Taxonomy" id="749907"/>
    <lineage>
        <taxon>unclassified sequences</taxon>
        <taxon>metagenomes</taxon>
        <taxon>ecological metagenomes</taxon>
    </lineage>
</organism>
<keyword evidence="9" id="KW-0119">Carbohydrate metabolism</keyword>
<dbReference type="NCBIfam" id="TIGR01509">
    <property type="entry name" value="HAD-SF-IA-v3"/>
    <property type="match status" value="1"/>
</dbReference>
<dbReference type="NCBIfam" id="TIGR01449">
    <property type="entry name" value="PGP_bact"/>
    <property type="match status" value="1"/>
</dbReference>
<dbReference type="EMBL" id="ADZX01000906">
    <property type="protein sequence ID" value="EFK95057.1"/>
    <property type="molecule type" value="Genomic_DNA"/>
</dbReference>
<dbReference type="FunFam" id="3.40.50.1000:FF:000022">
    <property type="entry name" value="Phosphoglycolate phosphatase"/>
    <property type="match status" value="1"/>
</dbReference>
<evidence type="ECO:0000256" key="7">
    <source>
        <dbReference type="ARBA" id="ARBA00022801"/>
    </source>
</evidence>
<keyword evidence="6" id="KW-0479">Metal-binding</keyword>
<dbReference type="GO" id="GO:0006281">
    <property type="term" value="P:DNA repair"/>
    <property type="evidence" value="ECO:0007669"/>
    <property type="project" value="TreeGrafter"/>
</dbReference>
<evidence type="ECO:0000256" key="4">
    <source>
        <dbReference type="ARBA" id="ARBA00006171"/>
    </source>
</evidence>
<dbReference type="InterPro" id="IPR023214">
    <property type="entry name" value="HAD_sf"/>
</dbReference>
<feature type="non-terminal residue" evidence="10">
    <location>
        <position position="1"/>
    </location>
</feature>
<evidence type="ECO:0000256" key="9">
    <source>
        <dbReference type="ARBA" id="ARBA00023277"/>
    </source>
</evidence>
<dbReference type="InterPro" id="IPR006439">
    <property type="entry name" value="HAD-SF_hydro_IA"/>
</dbReference>
<protein>
    <recommendedName>
        <fullName evidence="5">phosphoglycolate phosphatase</fullName>
        <ecNumber evidence="5">3.1.3.18</ecNumber>
    </recommendedName>
</protein>
<dbReference type="GO" id="GO:0005829">
    <property type="term" value="C:cytosol"/>
    <property type="evidence" value="ECO:0007669"/>
    <property type="project" value="TreeGrafter"/>
</dbReference>